<evidence type="ECO:0000256" key="4">
    <source>
        <dbReference type="ARBA" id="ARBA00037092"/>
    </source>
</evidence>
<feature type="region of interest" description="Disordered" evidence="5">
    <location>
        <begin position="748"/>
        <end position="851"/>
    </location>
</feature>
<evidence type="ECO:0000256" key="3">
    <source>
        <dbReference type="ARBA" id="ARBA00022490"/>
    </source>
</evidence>
<gene>
    <name evidence="7" type="ORF">DICPUDRAFT_89900</name>
</gene>
<evidence type="ECO:0000256" key="5">
    <source>
        <dbReference type="SAM" id="MobiDB-lite"/>
    </source>
</evidence>
<proteinExistence type="predicted"/>
<feature type="compositionally biased region" description="Low complexity" evidence="5">
    <location>
        <begin position="811"/>
        <end position="840"/>
    </location>
</feature>
<evidence type="ECO:0000256" key="1">
    <source>
        <dbReference type="ARBA" id="ARBA00004496"/>
    </source>
</evidence>
<keyword evidence="2" id="KW-0343">GTPase activation</keyword>
<dbReference type="EMBL" id="GL871296">
    <property type="protein sequence ID" value="EGC30840.1"/>
    <property type="molecule type" value="Genomic_DNA"/>
</dbReference>
<comment type="subcellular location">
    <subcellularLocation>
        <location evidence="1">Cytoplasm</location>
    </subcellularLocation>
</comment>
<evidence type="ECO:0000256" key="2">
    <source>
        <dbReference type="ARBA" id="ARBA00022468"/>
    </source>
</evidence>
<dbReference type="GO" id="GO:0005737">
    <property type="term" value="C:cytoplasm"/>
    <property type="evidence" value="ECO:0000318"/>
    <property type="project" value="GO_Central"/>
</dbReference>
<dbReference type="InterPro" id="IPR000198">
    <property type="entry name" value="RhoGAP_dom"/>
</dbReference>
<dbReference type="PANTHER" id="PTHR23176">
    <property type="entry name" value="RHO/RAC/CDC GTPASE-ACTIVATING PROTEIN"/>
    <property type="match status" value="1"/>
</dbReference>
<feature type="compositionally biased region" description="Low complexity" evidence="5">
    <location>
        <begin position="541"/>
        <end position="572"/>
    </location>
</feature>
<feature type="region of interest" description="Disordered" evidence="5">
    <location>
        <begin position="439"/>
        <end position="712"/>
    </location>
</feature>
<feature type="domain" description="Rho-GAP" evidence="6">
    <location>
        <begin position="157"/>
        <end position="347"/>
    </location>
</feature>
<feature type="compositionally biased region" description="Polar residues" evidence="5">
    <location>
        <begin position="59"/>
        <end position="78"/>
    </location>
</feature>
<feature type="compositionally biased region" description="Basic residues" evidence="5">
    <location>
        <begin position="85"/>
        <end position="98"/>
    </location>
</feature>
<dbReference type="SUPFAM" id="SSF48350">
    <property type="entry name" value="GTPase activation domain, GAP"/>
    <property type="match status" value="1"/>
</dbReference>
<feature type="compositionally biased region" description="Polar residues" evidence="5">
    <location>
        <begin position="661"/>
        <end position="696"/>
    </location>
</feature>
<dbReference type="PROSITE" id="PS50238">
    <property type="entry name" value="RHOGAP"/>
    <property type="match status" value="1"/>
</dbReference>
<dbReference type="OrthoDB" id="79452at2759"/>
<feature type="region of interest" description="Disordered" evidence="5">
    <location>
        <begin position="371"/>
        <end position="419"/>
    </location>
</feature>
<dbReference type="KEGG" id="dpp:DICPUDRAFT_89900"/>
<dbReference type="eggNOG" id="KOG1453">
    <property type="taxonomic scope" value="Eukaryota"/>
</dbReference>
<dbReference type="InterPro" id="IPR050729">
    <property type="entry name" value="Rho-GAP"/>
</dbReference>
<name>F0ZYY8_DICPU</name>
<reference evidence="8" key="1">
    <citation type="journal article" date="2011" name="Genome Biol.">
        <title>Comparative genomics of the social amoebae Dictyostelium discoideum and Dictyostelium purpureum.</title>
        <authorList>
            <consortium name="US DOE Joint Genome Institute (JGI-PGF)"/>
            <person name="Sucgang R."/>
            <person name="Kuo A."/>
            <person name="Tian X."/>
            <person name="Salerno W."/>
            <person name="Parikh A."/>
            <person name="Feasley C.L."/>
            <person name="Dalin E."/>
            <person name="Tu H."/>
            <person name="Huang E."/>
            <person name="Barry K."/>
            <person name="Lindquist E."/>
            <person name="Shapiro H."/>
            <person name="Bruce D."/>
            <person name="Schmutz J."/>
            <person name="Salamov A."/>
            <person name="Fey P."/>
            <person name="Gaudet P."/>
            <person name="Anjard C."/>
            <person name="Babu M.M."/>
            <person name="Basu S."/>
            <person name="Bushmanova Y."/>
            <person name="van der Wel H."/>
            <person name="Katoh-Kurasawa M."/>
            <person name="Dinh C."/>
            <person name="Coutinho P.M."/>
            <person name="Saito T."/>
            <person name="Elias M."/>
            <person name="Schaap P."/>
            <person name="Kay R.R."/>
            <person name="Henrissat B."/>
            <person name="Eichinger L."/>
            <person name="Rivero F."/>
            <person name="Putnam N.H."/>
            <person name="West C.M."/>
            <person name="Loomis W.F."/>
            <person name="Chisholm R.L."/>
            <person name="Shaulsky G."/>
            <person name="Strassmann J.E."/>
            <person name="Queller D.C."/>
            <person name="Kuspa A."/>
            <person name="Grigoriev I.V."/>
        </authorList>
    </citation>
    <scope>NUCLEOTIDE SEQUENCE [LARGE SCALE GENOMIC DNA]</scope>
    <source>
        <strain evidence="8">QSDP1</strain>
    </source>
</reference>
<dbReference type="Pfam" id="PF00620">
    <property type="entry name" value="RhoGAP"/>
    <property type="match status" value="1"/>
</dbReference>
<dbReference type="GO" id="GO:0005096">
    <property type="term" value="F:GTPase activator activity"/>
    <property type="evidence" value="ECO:0000318"/>
    <property type="project" value="GO_Central"/>
</dbReference>
<feature type="compositionally biased region" description="Pro residues" evidence="5">
    <location>
        <begin position="528"/>
        <end position="540"/>
    </location>
</feature>
<accession>F0ZYY8</accession>
<dbReference type="SMART" id="SM00324">
    <property type="entry name" value="RhoGAP"/>
    <property type="match status" value="1"/>
</dbReference>
<dbReference type="RefSeq" id="XP_003292629.1">
    <property type="nucleotide sequence ID" value="XM_003292581.1"/>
</dbReference>
<protein>
    <recommendedName>
        <fullName evidence="6">Rho-GAP domain-containing protein</fullName>
    </recommendedName>
</protein>
<dbReference type="FunCoup" id="F0ZYY8">
    <property type="interactions" value="226"/>
</dbReference>
<feature type="compositionally biased region" description="Polar residues" evidence="5">
    <location>
        <begin position="611"/>
        <end position="629"/>
    </location>
</feature>
<feature type="compositionally biased region" description="Low complexity" evidence="5">
    <location>
        <begin position="592"/>
        <end position="603"/>
    </location>
</feature>
<dbReference type="GeneID" id="10508581"/>
<dbReference type="VEuPathDB" id="AmoebaDB:DICPUDRAFT_89900"/>
<evidence type="ECO:0000313" key="7">
    <source>
        <dbReference type="EMBL" id="EGC30840.1"/>
    </source>
</evidence>
<dbReference type="InterPro" id="IPR008936">
    <property type="entry name" value="Rho_GTPase_activation_prot"/>
</dbReference>
<keyword evidence="8" id="KW-1185">Reference proteome</keyword>
<dbReference type="GO" id="GO:0007264">
    <property type="term" value="P:small GTPase-mediated signal transduction"/>
    <property type="evidence" value="ECO:0000318"/>
    <property type="project" value="GO_Central"/>
</dbReference>
<dbReference type="AlphaFoldDB" id="F0ZYY8"/>
<comment type="function">
    <text evidence="4">Rho GTPase-activating protein involved in the signal transduction pathway.</text>
</comment>
<dbReference type="InParanoid" id="F0ZYY8"/>
<dbReference type="GO" id="GO:0005886">
    <property type="term" value="C:plasma membrane"/>
    <property type="evidence" value="ECO:0000318"/>
    <property type="project" value="GO_Central"/>
</dbReference>
<dbReference type="Proteomes" id="UP000001064">
    <property type="component" value="Unassembled WGS sequence"/>
</dbReference>
<dbReference type="OMA" id="REHRRSW"/>
<dbReference type="Gene3D" id="1.10.555.10">
    <property type="entry name" value="Rho GTPase activation protein"/>
    <property type="match status" value="1"/>
</dbReference>
<evidence type="ECO:0000259" key="6">
    <source>
        <dbReference type="PROSITE" id="PS50238"/>
    </source>
</evidence>
<dbReference type="CDD" id="cd00159">
    <property type="entry name" value="RhoGAP"/>
    <property type="match status" value="1"/>
</dbReference>
<organism evidence="7 8">
    <name type="scientific">Dictyostelium purpureum</name>
    <name type="common">Slime mold</name>
    <dbReference type="NCBI Taxonomy" id="5786"/>
    <lineage>
        <taxon>Eukaryota</taxon>
        <taxon>Amoebozoa</taxon>
        <taxon>Evosea</taxon>
        <taxon>Eumycetozoa</taxon>
        <taxon>Dictyostelia</taxon>
        <taxon>Dictyosteliales</taxon>
        <taxon>Dictyosteliaceae</taxon>
        <taxon>Dictyostelium</taxon>
    </lineage>
</organism>
<keyword evidence="3" id="KW-0963">Cytoplasm</keyword>
<feature type="compositionally biased region" description="Low complexity" evidence="5">
    <location>
        <begin position="452"/>
        <end position="465"/>
    </location>
</feature>
<dbReference type="PANTHER" id="PTHR23176:SF127">
    <property type="entry name" value="RHO GTPASE-ACTIVATING PROTEIN GACJ"/>
    <property type="match status" value="1"/>
</dbReference>
<feature type="compositionally biased region" description="Polar residues" evidence="5">
    <location>
        <begin position="379"/>
        <end position="389"/>
    </location>
</feature>
<feature type="compositionally biased region" description="Polar residues" evidence="5">
    <location>
        <begin position="751"/>
        <end position="799"/>
    </location>
</feature>
<sequence length="851" mass="93085">MEDQQQQQPSIKKKIVDFLTNFLKKRPSPDDLRRDNILVAPDNVSPAIQAPRYDLENHLSPNARKNTVVINEPQSTSNNKEHSRNHSRGHSKSHSRGHSRGDSRGGSMKDGSTSSRKETLKNAWDYLRNLDFTFSKSKYGNTVVHRLKHPQFGLSPEELQTLYPLQPQGIPLVLSKAFEYLLKHLDSEGLFRVPGSNKEVSLLKFRIEDGEVDFSDVLIPYNICGLISTFFKELPEPLIPYDYYNEAIEIPKLGTKDKYIVGLRTLVLSLPPANLCLLKKLLEFLLQVDKKSEVNKMTIANLSIIFGATLLKDPDTLYSVDPMKSFNNIQAQSTVIKYLLECFNEVFRDDSVAKAYRKSIVPREPIDTTTIDYLDPASSEGSPRVSIQHTLTSTSPLKPRPPSRPLQKRGTILLSPRVSGGNNQVYAISTLTRPMSRQLFDPEISPSPLPSPSQQQPPQRQLPQPKGSTLPYGKTAPPKPPFRKPQANPQYSTFPAPRNPNTIPLAPIPPKPANSSYQAFRKPTAQPQIPPRKPTSPSPPISNLNNNNKTNINPIITPTPNATLNSNSNFKSKPPPPKRTFTNYTVVEVEDPMTTPTPTTSTTPIPPTIGFLNNSKSQPNLGNLLSQSGGFDRPPNKPPPQPVELASKAKPTPSVKKGVTFSDQATVSNSPPKSSISQPAKSISPLLQSTTNSSIVNKPPSKSAPPPVRTISSPNIVVNKFVPTLKSTTVIPNPNTSTAAIANQTKDDCSISPTNAGSSSAPNTPKSRSALNLSTPKDSTIKPSKLPNSDISISSNSGFGSLPSTPPPSSPKVSSPSVLTVSQKIALNEKLLANNNNSNNTKPFFSPETKK</sequence>
<feature type="region of interest" description="Disordered" evidence="5">
    <location>
        <begin position="58"/>
        <end position="116"/>
    </location>
</feature>
<evidence type="ECO:0000313" key="8">
    <source>
        <dbReference type="Proteomes" id="UP000001064"/>
    </source>
</evidence>